<name>A0A9N8VGC0_9GLOM</name>
<dbReference type="Gene3D" id="3.40.50.300">
    <property type="entry name" value="P-loop containing nucleotide triphosphate hydrolases"/>
    <property type="match status" value="1"/>
</dbReference>
<gene>
    <name evidence="1" type="ORF">RFULGI_LOCUS3</name>
</gene>
<accession>A0A9N8VGC0</accession>
<dbReference type="OrthoDB" id="10285855at2759"/>
<dbReference type="Proteomes" id="UP000789396">
    <property type="component" value="Unassembled WGS sequence"/>
</dbReference>
<proteinExistence type="predicted"/>
<organism evidence="1 2">
    <name type="scientific">Racocetra fulgida</name>
    <dbReference type="NCBI Taxonomy" id="60492"/>
    <lineage>
        <taxon>Eukaryota</taxon>
        <taxon>Fungi</taxon>
        <taxon>Fungi incertae sedis</taxon>
        <taxon>Mucoromycota</taxon>
        <taxon>Glomeromycotina</taxon>
        <taxon>Glomeromycetes</taxon>
        <taxon>Diversisporales</taxon>
        <taxon>Gigasporaceae</taxon>
        <taxon>Racocetra</taxon>
    </lineage>
</organism>
<evidence type="ECO:0000313" key="2">
    <source>
        <dbReference type="Proteomes" id="UP000789396"/>
    </source>
</evidence>
<reference evidence="1" key="1">
    <citation type="submission" date="2021-06" db="EMBL/GenBank/DDBJ databases">
        <authorList>
            <person name="Kallberg Y."/>
            <person name="Tangrot J."/>
            <person name="Rosling A."/>
        </authorList>
    </citation>
    <scope>NUCLEOTIDE SEQUENCE</scope>
    <source>
        <strain evidence="1">IN212</strain>
    </source>
</reference>
<comment type="caution">
    <text evidence="1">The sequence shown here is derived from an EMBL/GenBank/DDBJ whole genome shotgun (WGS) entry which is preliminary data.</text>
</comment>
<evidence type="ECO:0000313" key="1">
    <source>
        <dbReference type="EMBL" id="CAG8447203.1"/>
    </source>
</evidence>
<dbReference type="InterPro" id="IPR027417">
    <property type="entry name" value="P-loop_NTPase"/>
</dbReference>
<dbReference type="AlphaFoldDB" id="A0A9N8VGC0"/>
<keyword evidence="2" id="KW-1185">Reference proteome</keyword>
<sequence>MGKIRKKALKAKNATSLLEEEIFKLVASDYTLEVKEFIKDNPHLKLVLVNYPHNEQQLASLSAELVQAGKKINNIILLSITNYELILSLKEEYLICPICEKIYNQKEVVKENEKFVCPRDSEYQLSLVATKKYSDYIIEYYLKNTELVIKKFLTTNKLSPSSVIQLTVQKKEEILAGEIQKNLIKIIDNFKNFYNLLREKNKLEKERDKALSKLLQSIIDWEVFGGSERKKVLEEYKKVMADIKVIQQHLELELAGEVADKAEF</sequence>
<protein>
    <submittedName>
        <fullName evidence="1">9407_t:CDS:1</fullName>
    </submittedName>
</protein>
<dbReference type="EMBL" id="CAJVPZ010000001">
    <property type="protein sequence ID" value="CAG8447203.1"/>
    <property type="molecule type" value="Genomic_DNA"/>
</dbReference>